<evidence type="ECO:0000256" key="12">
    <source>
        <dbReference type="ARBA" id="ARBA00038122"/>
    </source>
</evidence>
<dbReference type="SUPFAM" id="SSF48403">
    <property type="entry name" value="Ankyrin repeat"/>
    <property type="match status" value="1"/>
</dbReference>
<feature type="region of interest" description="Disordered" evidence="14">
    <location>
        <begin position="257"/>
        <end position="506"/>
    </location>
</feature>
<dbReference type="GO" id="GO:0005576">
    <property type="term" value="C:extracellular region"/>
    <property type="evidence" value="ECO:0007669"/>
    <property type="project" value="UniProtKB-SubCell"/>
</dbReference>
<dbReference type="Proteomes" id="UP000827092">
    <property type="component" value="Unassembled WGS sequence"/>
</dbReference>
<keyword evidence="17" id="KW-1185">Reference proteome</keyword>
<dbReference type="GO" id="GO:0044218">
    <property type="term" value="C:other organism cell membrane"/>
    <property type="evidence" value="ECO:0007669"/>
    <property type="project" value="UniProtKB-KW"/>
</dbReference>
<organism evidence="16 17">
    <name type="scientific">Oedothorax gibbosus</name>
    <dbReference type="NCBI Taxonomy" id="931172"/>
    <lineage>
        <taxon>Eukaryota</taxon>
        <taxon>Metazoa</taxon>
        <taxon>Ecdysozoa</taxon>
        <taxon>Arthropoda</taxon>
        <taxon>Chelicerata</taxon>
        <taxon>Arachnida</taxon>
        <taxon>Araneae</taxon>
        <taxon>Araneomorphae</taxon>
        <taxon>Entelegynae</taxon>
        <taxon>Araneoidea</taxon>
        <taxon>Linyphiidae</taxon>
        <taxon>Erigoninae</taxon>
        <taxon>Oedothorax</taxon>
    </lineage>
</organism>
<protein>
    <recommendedName>
        <fullName evidence="15">SOWAHA-C winged helix-turn-helix domain-containing protein</fullName>
    </recommendedName>
</protein>
<evidence type="ECO:0000313" key="17">
    <source>
        <dbReference type="Proteomes" id="UP000827092"/>
    </source>
</evidence>
<feature type="compositionally biased region" description="Basic and acidic residues" evidence="14">
    <location>
        <begin position="186"/>
        <end position="196"/>
    </location>
</feature>
<keyword evidence="11" id="KW-0472">Membrane</keyword>
<evidence type="ECO:0000313" key="16">
    <source>
        <dbReference type="EMBL" id="KAG8192721.1"/>
    </source>
</evidence>
<evidence type="ECO:0000256" key="3">
    <source>
        <dbReference type="ARBA" id="ARBA00022483"/>
    </source>
</evidence>
<feature type="compositionally biased region" description="Polar residues" evidence="14">
    <location>
        <begin position="286"/>
        <end position="324"/>
    </location>
</feature>
<dbReference type="Gene3D" id="1.25.40.20">
    <property type="entry name" value="Ankyrin repeat-containing domain"/>
    <property type="match status" value="1"/>
</dbReference>
<evidence type="ECO:0000256" key="13">
    <source>
        <dbReference type="PROSITE-ProRule" id="PRU00023"/>
    </source>
</evidence>
<keyword evidence="11" id="KW-1053">Target membrane</keyword>
<feature type="domain" description="SOWAHA-C winged helix-turn-helix" evidence="15">
    <location>
        <begin position="5"/>
        <end position="70"/>
    </location>
</feature>
<evidence type="ECO:0000256" key="7">
    <source>
        <dbReference type="ARBA" id="ARBA00022699"/>
    </source>
</evidence>
<feature type="compositionally biased region" description="Basic and acidic residues" evidence="14">
    <location>
        <begin position="257"/>
        <end position="270"/>
    </location>
</feature>
<name>A0AAV6VAM7_9ARAC</name>
<dbReference type="PANTHER" id="PTHR14491:SF7">
    <property type="entry name" value="SOSONDOWAH, ISOFORM G"/>
    <property type="match status" value="1"/>
</dbReference>
<dbReference type="InterPro" id="IPR002110">
    <property type="entry name" value="Ankyrin_rpt"/>
</dbReference>
<feature type="compositionally biased region" description="Polar residues" evidence="14">
    <location>
        <begin position="595"/>
        <end position="607"/>
    </location>
</feature>
<feature type="compositionally biased region" description="Basic and acidic residues" evidence="14">
    <location>
        <begin position="755"/>
        <end position="767"/>
    </location>
</feature>
<dbReference type="Pfam" id="PF25877">
    <property type="entry name" value="WHD_SOWAH"/>
    <property type="match status" value="1"/>
</dbReference>
<evidence type="ECO:0000256" key="11">
    <source>
        <dbReference type="ARBA" id="ARBA00023298"/>
    </source>
</evidence>
<keyword evidence="9" id="KW-0638">Presynaptic neurotoxin</keyword>
<dbReference type="InterPro" id="IPR036770">
    <property type="entry name" value="Ankyrin_rpt-contain_sf"/>
</dbReference>
<keyword evidence="6" id="KW-0800">Toxin</keyword>
<feature type="compositionally biased region" description="Basic and acidic residues" evidence="14">
    <location>
        <begin position="608"/>
        <end position="627"/>
    </location>
</feature>
<feature type="compositionally biased region" description="Low complexity" evidence="14">
    <location>
        <begin position="699"/>
        <end position="715"/>
    </location>
</feature>
<evidence type="ECO:0000256" key="6">
    <source>
        <dbReference type="ARBA" id="ARBA00022656"/>
    </source>
</evidence>
<dbReference type="SMART" id="SM00248">
    <property type="entry name" value="ANK"/>
    <property type="match status" value="2"/>
</dbReference>
<comment type="subcellular location">
    <subcellularLocation>
        <location evidence="2">Secreted</location>
    </subcellularLocation>
    <subcellularLocation>
        <location evidence="1">Target cell membrane</location>
    </subcellularLocation>
</comment>
<evidence type="ECO:0000256" key="8">
    <source>
        <dbReference type="ARBA" id="ARBA00022737"/>
    </source>
</evidence>
<keyword evidence="5" id="KW-1052">Target cell membrane</keyword>
<feature type="region of interest" description="Disordered" evidence="14">
    <location>
        <begin position="938"/>
        <end position="969"/>
    </location>
</feature>
<feature type="compositionally biased region" description="Polar residues" evidence="14">
    <location>
        <begin position="442"/>
        <end position="455"/>
    </location>
</feature>
<dbReference type="InterPro" id="IPR058889">
    <property type="entry name" value="WHD_SOWAHA-C"/>
</dbReference>
<feature type="compositionally biased region" description="Polar residues" evidence="14">
    <location>
        <begin position="744"/>
        <end position="754"/>
    </location>
</feature>
<evidence type="ECO:0000256" key="10">
    <source>
        <dbReference type="ARBA" id="ARBA00023043"/>
    </source>
</evidence>
<feature type="compositionally biased region" description="Low complexity" evidence="14">
    <location>
        <begin position="678"/>
        <end position="687"/>
    </location>
</feature>
<feature type="compositionally biased region" description="Basic and acidic residues" evidence="14">
    <location>
        <begin position="155"/>
        <end position="166"/>
    </location>
</feature>
<keyword evidence="8" id="KW-0677">Repeat</keyword>
<evidence type="ECO:0000256" key="9">
    <source>
        <dbReference type="ARBA" id="ARBA00023028"/>
    </source>
</evidence>
<dbReference type="GO" id="GO:0044231">
    <property type="term" value="C:host cell presynaptic membrane"/>
    <property type="evidence" value="ECO:0007669"/>
    <property type="project" value="UniProtKB-KW"/>
</dbReference>
<feature type="region of interest" description="Disordered" evidence="14">
    <location>
        <begin position="100"/>
        <end position="224"/>
    </location>
</feature>
<feature type="compositionally biased region" description="Low complexity" evidence="14">
    <location>
        <begin position="112"/>
        <end position="128"/>
    </location>
</feature>
<feature type="compositionally biased region" description="Basic and acidic residues" evidence="14">
    <location>
        <begin position="429"/>
        <end position="440"/>
    </location>
</feature>
<keyword evidence="7" id="KW-0528">Neurotoxin</keyword>
<dbReference type="PROSITE" id="PS50088">
    <property type="entry name" value="ANK_REPEAT"/>
    <property type="match status" value="1"/>
</dbReference>
<feature type="compositionally biased region" description="Polar residues" evidence="14">
    <location>
        <begin position="209"/>
        <end position="224"/>
    </location>
</feature>
<feature type="repeat" description="ANK" evidence="13">
    <location>
        <begin position="890"/>
        <end position="923"/>
    </location>
</feature>
<dbReference type="AlphaFoldDB" id="A0AAV6VAM7"/>
<keyword evidence="4" id="KW-0964">Secreted</keyword>
<dbReference type="GO" id="GO:0090729">
    <property type="term" value="F:toxin activity"/>
    <property type="evidence" value="ECO:0007669"/>
    <property type="project" value="UniProtKB-KW"/>
</dbReference>
<feature type="compositionally biased region" description="Polar residues" evidence="14">
    <location>
        <begin position="399"/>
        <end position="408"/>
    </location>
</feature>
<reference evidence="16 17" key="1">
    <citation type="journal article" date="2022" name="Nat. Ecol. Evol.">
        <title>A masculinizing supergene underlies an exaggerated male reproductive morph in a spider.</title>
        <authorList>
            <person name="Hendrickx F."/>
            <person name="De Corte Z."/>
            <person name="Sonet G."/>
            <person name="Van Belleghem S.M."/>
            <person name="Kostlbacher S."/>
            <person name="Vangestel C."/>
        </authorList>
    </citation>
    <scope>NUCLEOTIDE SEQUENCE [LARGE SCALE GENOMIC DNA]</scope>
    <source>
        <strain evidence="16">W744_W776</strain>
    </source>
</reference>
<comment type="caution">
    <text evidence="16">The sequence shown here is derived from an EMBL/GenBank/DDBJ whole genome shotgun (WGS) entry which is preliminary data.</text>
</comment>
<feature type="compositionally biased region" description="Polar residues" evidence="14">
    <location>
        <begin position="333"/>
        <end position="376"/>
    </location>
</feature>
<dbReference type="Pfam" id="PF12796">
    <property type="entry name" value="Ank_2"/>
    <property type="match status" value="1"/>
</dbReference>
<comment type="similarity">
    <text evidence="12">Belongs to the SOWAH family.</text>
</comment>
<evidence type="ECO:0000256" key="1">
    <source>
        <dbReference type="ARBA" id="ARBA00004175"/>
    </source>
</evidence>
<evidence type="ECO:0000256" key="5">
    <source>
        <dbReference type="ARBA" id="ARBA00022537"/>
    </source>
</evidence>
<feature type="compositionally biased region" description="Polar residues" evidence="14">
    <location>
        <begin position="479"/>
        <end position="494"/>
    </location>
</feature>
<evidence type="ECO:0000256" key="2">
    <source>
        <dbReference type="ARBA" id="ARBA00004613"/>
    </source>
</evidence>
<gene>
    <name evidence="16" type="ORF">JTE90_009744</name>
</gene>
<evidence type="ECO:0000256" key="4">
    <source>
        <dbReference type="ARBA" id="ARBA00022525"/>
    </source>
</evidence>
<dbReference type="EMBL" id="JAFNEN010000136">
    <property type="protein sequence ID" value="KAG8192721.1"/>
    <property type="molecule type" value="Genomic_DNA"/>
</dbReference>
<feature type="region of interest" description="Disordered" evidence="14">
    <location>
        <begin position="579"/>
        <end position="767"/>
    </location>
</feature>
<accession>A0AAV6VAM7</accession>
<dbReference type="GO" id="GO:0006887">
    <property type="term" value="P:exocytosis"/>
    <property type="evidence" value="ECO:0007669"/>
    <property type="project" value="UniProtKB-KW"/>
</dbReference>
<evidence type="ECO:0000256" key="14">
    <source>
        <dbReference type="SAM" id="MobiDB-lite"/>
    </source>
</evidence>
<proteinExistence type="inferred from homology"/>
<feature type="compositionally biased region" description="Basic and acidic residues" evidence="14">
    <location>
        <begin position="716"/>
        <end position="729"/>
    </location>
</feature>
<keyword evidence="10 13" id="KW-0040">ANK repeat</keyword>
<sequence>MEPNLDEHEVVKFLVARGGRCTNFELVSNFRGVLNDPHCKAEARLRFKDIINTVGSVVEYQNTKYIELKPGLSPSSYSSPLTQNYQPYWRYRLSTSVLPRLPNDDQKSELVSGDFSDDSSYSSRGRSTSEPHAIIGGSSPADSQAMRQPGYHHNPAIERQHTESHPPRHHYHENHQHPPQNTSKTQFHENYRHPPDYQHQSTRHHENYHNSQDPRQQYHSSQTSLLKHQEQYAFNMEHNKNRLPDGYYETQTPVYRHDESPGLQFQDHHHQYPPGHQRNEIKHNHSSSIPHNKKNQLPTSYQQYETHQYRQPPSYSHHQSTHKPQSALGKAVLQSQEPNSNNCRHQSYEDMNQNFGSPNVEQQFKNQRAKSQNLEPQSYDGRNVSVKLQDTPYRHRADNSYSRNQSWTDVKEENRQHRLSSADLPQALPERRHSQADRNSQKKTQNLVRGVAQSSSDHRKSVPNIQRTDSEITPLKESPTITRESLVSSSQSKAMSREPPPITRESRVPEQLFSRRMESLHGIRASESPIGYSSLPYESPSAYSITDISPKGKGDVDTDDFQTSANLRNVARALFRNPSRGSAYEPCPKPEKINGEQNLPSLSNNFRSDNRSISDKSLNDSDLKGHETVGLLNRPVNSRETPSPCRGSSQIAHDLKGHDQGPPLTSRSKSIDFPRTNSSSGVSSQHSDSNRTLDSQRQSPRTSISSHSISMQSLNSEKELPNHSAEIERNSTPPPLPPDRKKTLPQTPENTLADTNEKEESSLSAVKVRDKVQHFDDMERQQAKRTQAPITPKSVANKENVARTPVYQKGLGIGDDVSISVIDPKLKREWFVKSSQCDYHALSRLLKSEPKLAALKDTAMTALHWASKQGDANVVKLIAGAYKVNPNVKSGYTPVHLATLHKHNMIVHLLVHTYGADPNIRDYSGRRADQYPTDFIKSVAGHETNTNRRPLKQRTSEPPNNAKESSGGFMRIGSLNLRKSTRKSAMFASVRSKNWGSAAELRFGIHSSMRKKLHKSLISAPERITEVDKNDSDSDSTYGFPSKKSTE</sequence>
<keyword evidence="3" id="KW-0268">Exocytosis</keyword>
<feature type="compositionally biased region" description="Polar residues" evidence="14">
    <location>
        <begin position="635"/>
        <end position="651"/>
    </location>
</feature>
<evidence type="ECO:0000259" key="15">
    <source>
        <dbReference type="Pfam" id="PF25877"/>
    </source>
</evidence>
<dbReference type="PANTHER" id="PTHR14491">
    <property type="entry name" value="SOSONDOWAH, ISOFORM G"/>
    <property type="match status" value="1"/>
</dbReference>
<feature type="region of interest" description="Disordered" evidence="14">
    <location>
        <begin position="1024"/>
        <end position="1047"/>
    </location>
</feature>